<evidence type="ECO:0000256" key="1">
    <source>
        <dbReference type="ARBA" id="ARBA00012528"/>
    </source>
</evidence>
<dbReference type="Pfam" id="PF00990">
    <property type="entry name" value="GGDEF"/>
    <property type="match status" value="1"/>
</dbReference>
<dbReference type="SMART" id="SM00267">
    <property type="entry name" value="GGDEF"/>
    <property type="match status" value="1"/>
</dbReference>
<dbReference type="InterPro" id="IPR000160">
    <property type="entry name" value="GGDEF_dom"/>
</dbReference>
<dbReference type="PROSITE" id="PS50887">
    <property type="entry name" value="GGDEF"/>
    <property type="match status" value="1"/>
</dbReference>
<proteinExistence type="predicted"/>
<sequence length="371" mass="41515">MSLRSDRCVDSDKGCLRESKPVTLANVGDNVHAIVKFNFPARLFGMLGMLLLSWHLLGVELLSVSNIWILLFAVTWPGIARYVVPRFINSKKAEHFNLSVDAVFSAFYALKFPASMVLTALLSFNASNSLVSAGPKLLVRNLFLLTATFGAGLLIYGPLKVMSLGLLGEVLAGGFTMAYFCLCSTFSYSMAKRLVHSKNEVEERSYLDELTGCRNRCFFNLFLPKEFARAERMSYPISVVFADLDHFKRVNDVYGHHVGDRVLEGFAALARSNLREEIDWIARYGGEEFVIVLPGCDTREAIAVADRIRTQFTFHKLMHEKSEIRSTCSFGVASVRPSETNKRVIEDLLHRGDKALYQAKEAGRNRVEAAC</sequence>
<evidence type="ECO:0000259" key="4">
    <source>
        <dbReference type="PROSITE" id="PS50887"/>
    </source>
</evidence>
<keyword evidence="3" id="KW-0812">Transmembrane</keyword>
<dbReference type="SUPFAM" id="SSF55073">
    <property type="entry name" value="Nucleotide cyclase"/>
    <property type="match status" value="1"/>
</dbReference>
<dbReference type="InterPro" id="IPR007894">
    <property type="entry name" value="MASE2"/>
</dbReference>
<feature type="domain" description="GGDEF" evidence="4">
    <location>
        <begin position="235"/>
        <end position="371"/>
    </location>
</feature>
<dbReference type="InterPro" id="IPR050469">
    <property type="entry name" value="Diguanylate_Cyclase"/>
</dbReference>
<organism evidence="5 6">
    <name type="scientific">Corallincola platygyrae</name>
    <dbReference type="NCBI Taxonomy" id="1193278"/>
    <lineage>
        <taxon>Bacteria</taxon>
        <taxon>Pseudomonadati</taxon>
        <taxon>Pseudomonadota</taxon>
        <taxon>Gammaproteobacteria</taxon>
        <taxon>Alteromonadales</taxon>
        <taxon>Psychromonadaceae</taxon>
        <taxon>Corallincola</taxon>
    </lineage>
</organism>
<dbReference type="Proteomes" id="UP001597380">
    <property type="component" value="Unassembled WGS sequence"/>
</dbReference>
<keyword evidence="3" id="KW-0472">Membrane</keyword>
<dbReference type="EMBL" id="JBHUHT010000016">
    <property type="protein sequence ID" value="MFD2097182.1"/>
    <property type="molecule type" value="Genomic_DNA"/>
</dbReference>
<gene>
    <name evidence="5" type="ORF">ACFSJ3_14395</name>
</gene>
<reference evidence="6" key="1">
    <citation type="journal article" date="2019" name="Int. J. Syst. Evol. Microbiol.">
        <title>The Global Catalogue of Microorganisms (GCM) 10K type strain sequencing project: providing services to taxonomists for standard genome sequencing and annotation.</title>
        <authorList>
            <consortium name="The Broad Institute Genomics Platform"/>
            <consortium name="The Broad Institute Genome Sequencing Center for Infectious Disease"/>
            <person name="Wu L."/>
            <person name="Ma J."/>
        </authorList>
    </citation>
    <scope>NUCLEOTIDE SEQUENCE [LARGE SCALE GENOMIC DNA]</scope>
    <source>
        <strain evidence="6">CGMCC 1.10992</strain>
    </source>
</reference>
<dbReference type="EC" id="2.7.7.65" evidence="1"/>
<keyword evidence="3" id="KW-1133">Transmembrane helix</keyword>
<evidence type="ECO:0000256" key="3">
    <source>
        <dbReference type="SAM" id="Phobius"/>
    </source>
</evidence>
<dbReference type="Gene3D" id="3.30.70.270">
    <property type="match status" value="1"/>
</dbReference>
<name>A0ABW4XPH3_9GAMM</name>
<feature type="transmembrane region" description="Helical" evidence="3">
    <location>
        <begin position="104"/>
        <end position="125"/>
    </location>
</feature>
<dbReference type="CDD" id="cd01949">
    <property type="entry name" value="GGDEF"/>
    <property type="match status" value="1"/>
</dbReference>
<dbReference type="InterPro" id="IPR043128">
    <property type="entry name" value="Rev_trsase/Diguanyl_cyclase"/>
</dbReference>
<accession>A0ABW4XPH3</accession>
<dbReference type="RefSeq" id="WP_345339894.1">
    <property type="nucleotide sequence ID" value="NZ_BAABLI010000012.1"/>
</dbReference>
<keyword evidence="6" id="KW-1185">Reference proteome</keyword>
<dbReference type="PANTHER" id="PTHR45138">
    <property type="entry name" value="REGULATORY COMPONENTS OF SENSORY TRANSDUCTION SYSTEM"/>
    <property type="match status" value="1"/>
</dbReference>
<comment type="caution">
    <text evidence="5">The sequence shown here is derived from an EMBL/GenBank/DDBJ whole genome shotgun (WGS) entry which is preliminary data.</text>
</comment>
<dbReference type="Pfam" id="PF05230">
    <property type="entry name" value="MASE2"/>
    <property type="match status" value="1"/>
</dbReference>
<comment type="catalytic activity">
    <reaction evidence="2">
        <text>2 GTP = 3',3'-c-di-GMP + 2 diphosphate</text>
        <dbReference type="Rhea" id="RHEA:24898"/>
        <dbReference type="ChEBI" id="CHEBI:33019"/>
        <dbReference type="ChEBI" id="CHEBI:37565"/>
        <dbReference type="ChEBI" id="CHEBI:58805"/>
        <dbReference type="EC" id="2.7.7.65"/>
    </reaction>
</comment>
<evidence type="ECO:0000256" key="2">
    <source>
        <dbReference type="ARBA" id="ARBA00034247"/>
    </source>
</evidence>
<dbReference type="NCBIfam" id="TIGR00254">
    <property type="entry name" value="GGDEF"/>
    <property type="match status" value="1"/>
</dbReference>
<feature type="transmembrane region" description="Helical" evidence="3">
    <location>
        <begin position="171"/>
        <end position="191"/>
    </location>
</feature>
<protein>
    <recommendedName>
        <fullName evidence="1">diguanylate cyclase</fullName>
        <ecNumber evidence="1">2.7.7.65</ecNumber>
    </recommendedName>
</protein>
<dbReference type="InterPro" id="IPR029787">
    <property type="entry name" value="Nucleotide_cyclase"/>
</dbReference>
<evidence type="ECO:0000313" key="6">
    <source>
        <dbReference type="Proteomes" id="UP001597380"/>
    </source>
</evidence>
<dbReference type="PANTHER" id="PTHR45138:SF9">
    <property type="entry name" value="DIGUANYLATE CYCLASE DGCM-RELATED"/>
    <property type="match status" value="1"/>
</dbReference>
<evidence type="ECO:0000313" key="5">
    <source>
        <dbReference type="EMBL" id="MFD2097182.1"/>
    </source>
</evidence>
<feature type="transmembrane region" description="Helical" evidence="3">
    <location>
        <begin position="137"/>
        <end position="159"/>
    </location>
</feature>